<evidence type="ECO:0000313" key="1">
    <source>
        <dbReference type="EMBL" id="GCE36832.1"/>
    </source>
</evidence>
<reference evidence="1 2" key="1">
    <citation type="submission" date="2018-11" db="EMBL/GenBank/DDBJ databases">
        <title>Microbial catabolism of amino acid.</title>
        <authorList>
            <person name="Hibi M."/>
            <person name="Ogawa J."/>
        </authorList>
    </citation>
    <scope>NUCLEOTIDE SEQUENCE [LARGE SCALE GENOMIC DNA]</scope>
    <source>
        <strain evidence="1 2">C31-06</strain>
    </source>
</reference>
<dbReference type="Proteomes" id="UP000287519">
    <property type="component" value="Unassembled WGS sequence"/>
</dbReference>
<name>A0A402BZR6_RHOWR</name>
<organism evidence="1 2">
    <name type="scientific">Rhodococcus wratislaviensis</name>
    <name type="common">Tsukamurella wratislaviensis</name>
    <dbReference type="NCBI Taxonomy" id="44752"/>
    <lineage>
        <taxon>Bacteria</taxon>
        <taxon>Bacillati</taxon>
        <taxon>Actinomycetota</taxon>
        <taxon>Actinomycetes</taxon>
        <taxon>Mycobacteriales</taxon>
        <taxon>Nocardiaceae</taxon>
        <taxon>Rhodococcus</taxon>
    </lineage>
</organism>
<dbReference type="EMBL" id="BHYM01000005">
    <property type="protein sequence ID" value="GCE36832.1"/>
    <property type="molecule type" value="Genomic_DNA"/>
</dbReference>
<protein>
    <submittedName>
        <fullName evidence="1">Uncharacterized protein</fullName>
    </submittedName>
</protein>
<dbReference type="AlphaFoldDB" id="A0A402BZR6"/>
<keyword evidence="2" id="KW-1185">Reference proteome</keyword>
<sequence>MPGTTTHDENRADMFTNHLFGGMTEQEIDIEIADELAA</sequence>
<evidence type="ECO:0000313" key="2">
    <source>
        <dbReference type="Proteomes" id="UP000287519"/>
    </source>
</evidence>
<accession>A0A402BZR6</accession>
<gene>
    <name evidence="1" type="ORF">Rhow_005832</name>
</gene>
<proteinExistence type="predicted"/>
<comment type="caution">
    <text evidence="1">The sequence shown here is derived from an EMBL/GenBank/DDBJ whole genome shotgun (WGS) entry which is preliminary data.</text>
</comment>